<keyword evidence="2" id="KW-0378">Hydrolase</keyword>
<dbReference type="OrthoDB" id="9808398at2"/>
<name>A0A420WNJ9_9PROT</name>
<dbReference type="PANTHER" id="PTHR43433:SF5">
    <property type="entry name" value="AB HYDROLASE-1 DOMAIN-CONTAINING PROTEIN"/>
    <property type="match status" value="1"/>
</dbReference>
<sequence>MAELTLSNGAKLYYEVHGDGPPLVLAAGLSGSATFWNVHVPELSKRYKVVLHDHRGTGRSSLDRIEYSVPQMADDVLALMDHLGIDKAHFAGHSTGGAMGQHIALEHPERIDRLVLSATWAGFDGYFQQLFRVRTEILDSMGPGAYLRANILFMLPSDHLRDNPDAGLITDEAAAKQVPVPEIVKSRIAAIMAHDRRKDVPTIQHRTLVFGARDDMVTPAYLSEELGRLIPNAETVILPHGGHFYPAVHPERFREVLTGFLES</sequence>
<dbReference type="InterPro" id="IPR050471">
    <property type="entry name" value="AB_hydrolase"/>
</dbReference>
<reference evidence="2 3" key="1">
    <citation type="submission" date="2018-10" db="EMBL/GenBank/DDBJ databases">
        <title>Comparative analysis of microorganisms from saline springs in Andes Mountain Range, Colombia.</title>
        <authorList>
            <person name="Rubin E."/>
        </authorList>
    </citation>
    <scope>NUCLEOTIDE SEQUENCE [LARGE SCALE GENOMIC DNA]</scope>
    <source>
        <strain evidence="2 3">USBA 36</strain>
    </source>
</reference>
<feature type="domain" description="AB hydrolase-1" evidence="1">
    <location>
        <begin position="21"/>
        <end position="245"/>
    </location>
</feature>
<dbReference type="GO" id="GO:0004806">
    <property type="term" value="F:triacylglycerol lipase activity"/>
    <property type="evidence" value="ECO:0007669"/>
    <property type="project" value="TreeGrafter"/>
</dbReference>
<protein>
    <submittedName>
        <fullName evidence="2">Aminoacrylate hydrolase</fullName>
    </submittedName>
</protein>
<proteinExistence type="predicted"/>
<dbReference type="RefSeq" id="WP_121216873.1">
    <property type="nucleotide sequence ID" value="NZ_RBIG01000001.1"/>
</dbReference>
<dbReference type="InterPro" id="IPR029058">
    <property type="entry name" value="AB_hydrolase_fold"/>
</dbReference>
<gene>
    <name evidence="2" type="ORF">BCL74_0212</name>
</gene>
<organism evidence="2 3">
    <name type="scientific">Oceanibaculum indicum</name>
    <dbReference type="NCBI Taxonomy" id="526216"/>
    <lineage>
        <taxon>Bacteria</taxon>
        <taxon>Pseudomonadati</taxon>
        <taxon>Pseudomonadota</taxon>
        <taxon>Alphaproteobacteria</taxon>
        <taxon>Rhodospirillales</taxon>
        <taxon>Oceanibaculaceae</taxon>
        <taxon>Oceanibaculum</taxon>
    </lineage>
</organism>
<dbReference type="PANTHER" id="PTHR43433">
    <property type="entry name" value="HYDROLASE, ALPHA/BETA FOLD FAMILY PROTEIN"/>
    <property type="match status" value="1"/>
</dbReference>
<comment type="caution">
    <text evidence="2">The sequence shown here is derived from an EMBL/GenBank/DDBJ whole genome shotgun (WGS) entry which is preliminary data.</text>
</comment>
<dbReference type="AlphaFoldDB" id="A0A420WNJ9"/>
<dbReference type="Proteomes" id="UP000277424">
    <property type="component" value="Unassembled WGS sequence"/>
</dbReference>
<evidence type="ECO:0000313" key="3">
    <source>
        <dbReference type="Proteomes" id="UP000277424"/>
    </source>
</evidence>
<dbReference type="Gene3D" id="3.40.50.1820">
    <property type="entry name" value="alpha/beta hydrolase"/>
    <property type="match status" value="1"/>
</dbReference>
<dbReference type="SUPFAM" id="SSF53474">
    <property type="entry name" value="alpha/beta-Hydrolases"/>
    <property type="match status" value="1"/>
</dbReference>
<dbReference type="PRINTS" id="PR00111">
    <property type="entry name" value="ABHYDROLASE"/>
</dbReference>
<dbReference type="GO" id="GO:0046503">
    <property type="term" value="P:glycerolipid catabolic process"/>
    <property type="evidence" value="ECO:0007669"/>
    <property type="project" value="TreeGrafter"/>
</dbReference>
<dbReference type="Pfam" id="PF00561">
    <property type="entry name" value="Abhydrolase_1"/>
    <property type="match status" value="1"/>
</dbReference>
<dbReference type="EMBL" id="RBIG01000001">
    <property type="protein sequence ID" value="RKQ72446.1"/>
    <property type="molecule type" value="Genomic_DNA"/>
</dbReference>
<accession>A0A420WNJ9</accession>
<evidence type="ECO:0000313" key="2">
    <source>
        <dbReference type="EMBL" id="RKQ72446.1"/>
    </source>
</evidence>
<dbReference type="InterPro" id="IPR000073">
    <property type="entry name" value="AB_hydrolase_1"/>
</dbReference>
<evidence type="ECO:0000259" key="1">
    <source>
        <dbReference type="Pfam" id="PF00561"/>
    </source>
</evidence>